<gene>
    <name evidence="1" type="ORF">S01H1_34345</name>
</gene>
<comment type="caution">
    <text evidence="1">The sequence shown here is derived from an EMBL/GenBank/DDBJ whole genome shotgun (WGS) entry which is preliminary data.</text>
</comment>
<dbReference type="EMBL" id="BARS01021378">
    <property type="protein sequence ID" value="GAG02923.1"/>
    <property type="molecule type" value="Genomic_DNA"/>
</dbReference>
<evidence type="ECO:0000313" key="1">
    <source>
        <dbReference type="EMBL" id="GAG02923.1"/>
    </source>
</evidence>
<accession>X0URL4</accession>
<organism evidence="1">
    <name type="scientific">marine sediment metagenome</name>
    <dbReference type="NCBI Taxonomy" id="412755"/>
    <lineage>
        <taxon>unclassified sequences</taxon>
        <taxon>metagenomes</taxon>
        <taxon>ecological metagenomes</taxon>
    </lineage>
</organism>
<reference evidence="1" key="1">
    <citation type="journal article" date="2014" name="Front. Microbiol.">
        <title>High frequency of phylogenetically diverse reductive dehalogenase-homologous genes in deep subseafloor sedimentary metagenomes.</title>
        <authorList>
            <person name="Kawai M."/>
            <person name="Futagami T."/>
            <person name="Toyoda A."/>
            <person name="Takaki Y."/>
            <person name="Nishi S."/>
            <person name="Hori S."/>
            <person name="Arai W."/>
            <person name="Tsubouchi T."/>
            <person name="Morono Y."/>
            <person name="Uchiyama I."/>
            <person name="Ito T."/>
            <person name="Fujiyama A."/>
            <person name="Inagaki F."/>
            <person name="Takami H."/>
        </authorList>
    </citation>
    <scope>NUCLEOTIDE SEQUENCE</scope>
    <source>
        <strain evidence="1">Expedition CK06-06</strain>
    </source>
</reference>
<proteinExistence type="predicted"/>
<sequence>MREENNSKISMYKSIELKKVIKNTYYLIRNEWLSRIGKESEAKFEAIQYFKLCIAHFSTCRWISHPSSPHVTFQEMISSLYWLQTEIKTTSYLLDRRQISDTFKTI</sequence>
<feature type="non-terminal residue" evidence="1">
    <location>
        <position position="106"/>
    </location>
</feature>
<protein>
    <submittedName>
        <fullName evidence="1">Uncharacterized protein</fullName>
    </submittedName>
</protein>
<name>X0URL4_9ZZZZ</name>
<dbReference type="AlphaFoldDB" id="X0URL4"/>